<accession>A0A9D3W7C1</accession>
<gene>
    <name evidence="2" type="ORF">J1N35_007371</name>
</gene>
<proteinExistence type="predicted"/>
<evidence type="ECO:0000313" key="2">
    <source>
        <dbReference type="EMBL" id="KAH1113993.1"/>
    </source>
</evidence>
<comment type="caution">
    <text evidence="2">The sequence shown here is derived from an EMBL/GenBank/DDBJ whole genome shotgun (WGS) entry which is preliminary data.</text>
</comment>
<reference evidence="2 3" key="1">
    <citation type="journal article" date="2021" name="Plant Biotechnol. J.">
        <title>Multi-omics assisted identification of the key and species-specific regulatory components of drought-tolerant mechanisms in Gossypium stocksii.</title>
        <authorList>
            <person name="Yu D."/>
            <person name="Ke L."/>
            <person name="Zhang D."/>
            <person name="Wu Y."/>
            <person name="Sun Y."/>
            <person name="Mei J."/>
            <person name="Sun J."/>
            <person name="Sun Y."/>
        </authorList>
    </citation>
    <scope>NUCLEOTIDE SEQUENCE [LARGE SCALE GENOMIC DNA]</scope>
    <source>
        <strain evidence="3">cv. E1</strain>
        <tissue evidence="2">Leaf</tissue>
    </source>
</reference>
<dbReference type="AlphaFoldDB" id="A0A9D3W7C1"/>
<name>A0A9D3W7C1_9ROSI</name>
<keyword evidence="3" id="KW-1185">Reference proteome</keyword>
<organism evidence="2 3">
    <name type="scientific">Gossypium stocksii</name>
    <dbReference type="NCBI Taxonomy" id="47602"/>
    <lineage>
        <taxon>Eukaryota</taxon>
        <taxon>Viridiplantae</taxon>
        <taxon>Streptophyta</taxon>
        <taxon>Embryophyta</taxon>
        <taxon>Tracheophyta</taxon>
        <taxon>Spermatophyta</taxon>
        <taxon>Magnoliopsida</taxon>
        <taxon>eudicotyledons</taxon>
        <taxon>Gunneridae</taxon>
        <taxon>Pentapetalae</taxon>
        <taxon>rosids</taxon>
        <taxon>malvids</taxon>
        <taxon>Malvales</taxon>
        <taxon>Malvaceae</taxon>
        <taxon>Malvoideae</taxon>
        <taxon>Gossypium</taxon>
    </lineage>
</organism>
<feature type="compositionally biased region" description="Basic and acidic residues" evidence="1">
    <location>
        <begin position="44"/>
        <end position="53"/>
    </location>
</feature>
<dbReference type="EMBL" id="JAIQCV010000003">
    <property type="protein sequence ID" value="KAH1113993.1"/>
    <property type="molecule type" value="Genomic_DNA"/>
</dbReference>
<protein>
    <submittedName>
        <fullName evidence="2">Uncharacterized protein</fullName>
    </submittedName>
</protein>
<evidence type="ECO:0000313" key="3">
    <source>
        <dbReference type="Proteomes" id="UP000828251"/>
    </source>
</evidence>
<feature type="region of interest" description="Disordered" evidence="1">
    <location>
        <begin position="41"/>
        <end position="63"/>
    </location>
</feature>
<evidence type="ECO:0000256" key="1">
    <source>
        <dbReference type="SAM" id="MobiDB-lite"/>
    </source>
</evidence>
<sequence length="163" mass="17804">MAKQLGNFIGQFSIFDTALSMVGSQTFMRIQEADGSVCGSSVLESDRQRDKSKGSGNLVRNWGNDSGEANHNFNYYHLMHNQMMSVKEGNIRHIMESTDTYGAETCNGPMALYVDDENDPIQSIEGKKCQCVVCDTDIPTNVANVGDNYGLLAGSAGQSSRMQ</sequence>
<dbReference type="Proteomes" id="UP000828251">
    <property type="component" value="Unassembled WGS sequence"/>
</dbReference>